<dbReference type="InterPro" id="IPR013762">
    <property type="entry name" value="Integrase-like_cat_sf"/>
</dbReference>
<keyword evidence="1" id="KW-0233">DNA recombination</keyword>
<dbReference type="Gene3D" id="1.10.443.10">
    <property type="entry name" value="Intergrase catalytic core"/>
    <property type="match status" value="1"/>
</dbReference>
<reference evidence="3 4" key="1">
    <citation type="submission" date="2019-07" db="EMBL/GenBank/DDBJ databases">
        <title>Whole genome shotgun sequence of Cellulomonas hominis NBRC 16055.</title>
        <authorList>
            <person name="Hosoyama A."/>
            <person name="Uohara A."/>
            <person name="Ohji S."/>
            <person name="Ichikawa N."/>
        </authorList>
    </citation>
    <scope>NUCLEOTIDE SEQUENCE [LARGE SCALE GENOMIC DNA]</scope>
    <source>
        <strain evidence="3 4">NBRC 16055</strain>
    </source>
</reference>
<evidence type="ECO:0000313" key="3">
    <source>
        <dbReference type="EMBL" id="GEL48801.1"/>
    </source>
</evidence>
<evidence type="ECO:0000259" key="2">
    <source>
        <dbReference type="PROSITE" id="PS51898"/>
    </source>
</evidence>
<gene>
    <name evidence="3" type="ORF">CHO01_39170</name>
</gene>
<dbReference type="InterPro" id="IPR011010">
    <property type="entry name" value="DNA_brk_join_enz"/>
</dbReference>
<dbReference type="SUPFAM" id="SSF56349">
    <property type="entry name" value="DNA breaking-rejoining enzymes"/>
    <property type="match status" value="1"/>
</dbReference>
<dbReference type="PANTHER" id="PTHR30349:SF64">
    <property type="entry name" value="PROPHAGE INTEGRASE INTD-RELATED"/>
    <property type="match status" value="1"/>
</dbReference>
<accession>A0A511FHS1</accession>
<feature type="domain" description="Tyr recombinase" evidence="2">
    <location>
        <begin position="155"/>
        <end position="365"/>
    </location>
</feature>
<dbReference type="PANTHER" id="PTHR30349">
    <property type="entry name" value="PHAGE INTEGRASE-RELATED"/>
    <property type="match status" value="1"/>
</dbReference>
<dbReference type="GO" id="GO:0003677">
    <property type="term" value="F:DNA binding"/>
    <property type="evidence" value="ECO:0007669"/>
    <property type="project" value="InterPro"/>
</dbReference>
<sequence>MFDATVTVGRRLDLPGAAHLVLVDGVGLIDPESAVLAAMLQGWERQQKVRFLKSDTVRRRLSMVRRMVEFSNLYPWQWTAAEVEAFISGQSSGRTPIAVSTARSYTGDLRMFLEYVTDPRYGWRDVCADRFGQVPQQVLDEWNTVVHTSDYEGRPGRRPLSYEEVQLLFDAADDLVDLARARRRKGALAAQRDAALLKTVYAFGLRRREAWGLDLVDLRANPKVRAFGRCGAVMVRWGKSQRGGPPRRRTVMLVPEMDWIVPVLRQWIDEVRPRFDPGKHPALWVTERRSRLDWRGINAAFAEARDVAGLDRSLDLHCLRHSYVTHLVEFDYPERFVQEQVGHAYAATTAIYTGVSDSYRNTLLRRAITAHQPDLWRDDAEEGSS</sequence>
<proteinExistence type="predicted"/>
<dbReference type="PROSITE" id="PS51898">
    <property type="entry name" value="TYR_RECOMBINASE"/>
    <property type="match status" value="1"/>
</dbReference>
<dbReference type="GO" id="GO:0006310">
    <property type="term" value="P:DNA recombination"/>
    <property type="evidence" value="ECO:0007669"/>
    <property type="project" value="UniProtKB-KW"/>
</dbReference>
<dbReference type="InterPro" id="IPR050090">
    <property type="entry name" value="Tyrosine_recombinase_XerCD"/>
</dbReference>
<dbReference type="Pfam" id="PF00589">
    <property type="entry name" value="Phage_integrase"/>
    <property type="match status" value="1"/>
</dbReference>
<protein>
    <recommendedName>
        <fullName evidence="2">Tyr recombinase domain-containing protein</fullName>
    </recommendedName>
</protein>
<comment type="caution">
    <text evidence="3">The sequence shown here is derived from an EMBL/GenBank/DDBJ whole genome shotgun (WGS) entry which is preliminary data.</text>
</comment>
<dbReference type="Proteomes" id="UP000321723">
    <property type="component" value="Unassembled WGS sequence"/>
</dbReference>
<evidence type="ECO:0000313" key="4">
    <source>
        <dbReference type="Proteomes" id="UP000321723"/>
    </source>
</evidence>
<organism evidence="3 4">
    <name type="scientific">Cellulomonas hominis</name>
    <dbReference type="NCBI Taxonomy" id="156981"/>
    <lineage>
        <taxon>Bacteria</taxon>
        <taxon>Bacillati</taxon>
        <taxon>Actinomycetota</taxon>
        <taxon>Actinomycetes</taxon>
        <taxon>Micrococcales</taxon>
        <taxon>Cellulomonadaceae</taxon>
        <taxon>Cellulomonas</taxon>
    </lineage>
</organism>
<name>A0A511FHS1_9CELL</name>
<dbReference type="InterPro" id="IPR002104">
    <property type="entry name" value="Integrase_catalytic"/>
</dbReference>
<evidence type="ECO:0000256" key="1">
    <source>
        <dbReference type="ARBA" id="ARBA00023172"/>
    </source>
</evidence>
<dbReference type="AlphaFoldDB" id="A0A511FHS1"/>
<dbReference type="GO" id="GO:0015074">
    <property type="term" value="P:DNA integration"/>
    <property type="evidence" value="ECO:0007669"/>
    <property type="project" value="InterPro"/>
</dbReference>
<keyword evidence="4" id="KW-1185">Reference proteome</keyword>
<dbReference type="EMBL" id="BJVQ01000112">
    <property type="protein sequence ID" value="GEL48801.1"/>
    <property type="molecule type" value="Genomic_DNA"/>
</dbReference>